<protein>
    <submittedName>
        <fullName evidence="3">Uncharacterized protein</fullName>
    </submittedName>
</protein>
<feature type="domain" description="DUF7373" evidence="1">
    <location>
        <begin position="1"/>
        <end position="195"/>
    </location>
</feature>
<evidence type="ECO:0000259" key="2">
    <source>
        <dbReference type="Pfam" id="PF24092"/>
    </source>
</evidence>
<accession>A0ABX8CPL1</accession>
<evidence type="ECO:0000313" key="3">
    <source>
        <dbReference type="EMBL" id="QVI21876.1"/>
    </source>
</evidence>
<dbReference type="InterPro" id="IPR056463">
    <property type="entry name" value="DUF7373_C"/>
</dbReference>
<keyword evidence="4" id="KW-1185">Reference proteome</keyword>
<gene>
    <name evidence="3" type="ORF">KHQ06_01555</name>
</gene>
<feature type="domain" description="DUF7373" evidence="2">
    <location>
        <begin position="202"/>
        <end position="353"/>
    </location>
</feature>
<dbReference type="InterPro" id="IPR055797">
    <property type="entry name" value="DUF7373"/>
</dbReference>
<evidence type="ECO:0000259" key="1">
    <source>
        <dbReference type="Pfam" id="PF24088"/>
    </source>
</evidence>
<evidence type="ECO:0000313" key="4">
    <source>
        <dbReference type="Proteomes" id="UP000683310"/>
    </source>
</evidence>
<organism evidence="3 4">
    <name type="scientific">Nocardia tengchongensis</name>
    <dbReference type="NCBI Taxonomy" id="2055889"/>
    <lineage>
        <taxon>Bacteria</taxon>
        <taxon>Bacillati</taxon>
        <taxon>Actinomycetota</taxon>
        <taxon>Actinomycetes</taxon>
        <taxon>Mycobacteriales</taxon>
        <taxon>Nocardiaceae</taxon>
        <taxon>Nocardia</taxon>
    </lineage>
</organism>
<dbReference type="Proteomes" id="UP000683310">
    <property type="component" value="Chromosome"/>
</dbReference>
<dbReference type="Pfam" id="PF24088">
    <property type="entry name" value="DUF7373"/>
    <property type="match status" value="1"/>
</dbReference>
<sequence>MADHTVIGADVDPMFAHTVLSRELAYASGTSMVLADPVQPVLEQNQMVYGYSTAASTEAQNKMSGFELSGNFQPFGGVVVDPAATSFNVTVIQFPDQQHAQAAGEGMEAADFDVAPEQNAHITLDQTIDAKAHWRPGVPSLAATLSDGRYVISVFVQMPTADLNGLRSLADKIFAVQLPLLDRAPGLSNAEMFRLDYDPDAMLRRTLHPAPYLNLESDIEITHTARGYLHNVEAPEAWKPLLDANGVDRVSTAADGGLLFRARDANAALALWSGITTLTPNSAESPGTVPDTDCTRTTNPGNNFPGGGYSAWNHKDKYICTVRYHRYVAQVASDQLVDAQQKAAAQYALLANSQGF</sequence>
<reference evidence="3 4" key="1">
    <citation type="submission" date="2021-04" db="EMBL/GenBank/DDBJ databases">
        <title>Nocardia tengchongensis.</title>
        <authorList>
            <person name="Zhuang k."/>
            <person name="Ran Y."/>
            <person name="Li W."/>
        </authorList>
    </citation>
    <scope>NUCLEOTIDE SEQUENCE [LARGE SCALE GENOMIC DNA]</scope>
    <source>
        <strain evidence="3 4">CFH S0057</strain>
    </source>
</reference>
<name>A0ABX8CPL1_9NOCA</name>
<proteinExistence type="predicted"/>
<dbReference type="Pfam" id="PF24092">
    <property type="entry name" value="DUF7373_C"/>
    <property type="match status" value="1"/>
</dbReference>
<dbReference type="EMBL" id="CP074371">
    <property type="protein sequence ID" value="QVI21876.1"/>
    <property type="molecule type" value="Genomic_DNA"/>
</dbReference>